<feature type="signal peptide" evidence="1">
    <location>
        <begin position="1"/>
        <end position="21"/>
    </location>
</feature>
<evidence type="ECO:0000256" key="1">
    <source>
        <dbReference type="SAM" id="SignalP"/>
    </source>
</evidence>
<accession>T1IKF2</accession>
<sequence>MKLSLLLLFCFTALCIEYGLSSEIEEFQTGKRPNECYKVLRGLSPNCCNTKPMFNPCSAVRCGYETQCVLHHTPARPPNCADDFPLQPRCEHPCPMRKCAPYCIPTVGKDNCPSCYCEENSNFDNPCLKENACASGKECVLRDVTCLKISCYPRKQCRPKCPPEEVCPNNCLPYVDENGCKKCHCCNDCVNKKCPESQKCVLNQVQCFTCPCPPIAECH</sequence>
<dbReference type="PhylomeDB" id="T1IKF2"/>
<dbReference type="EnsemblMetazoa" id="SMAR001400-RA">
    <property type="protein sequence ID" value="SMAR001400-PA"/>
    <property type="gene ID" value="SMAR001400"/>
</dbReference>
<keyword evidence="1" id="KW-0732">Signal</keyword>
<dbReference type="EMBL" id="JH430517">
    <property type="status" value="NOT_ANNOTATED_CDS"/>
    <property type="molecule type" value="Genomic_DNA"/>
</dbReference>
<evidence type="ECO:0008006" key="4">
    <source>
        <dbReference type="Google" id="ProtNLM"/>
    </source>
</evidence>
<proteinExistence type="predicted"/>
<name>T1IKF2_STRMM</name>
<reference evidence="2" key="2">
    <citation type="submission" date="2015-02" db="UniProtKB">
        <authorList>
            <consortium name="EnsemblMetazoa"/>
        </authorList>
    </citation>
    <scope>IDENTIFICATION</scope>
</reference>
<feature type="chain" id="PRO_5004579271" description="Antistasin-like domain-containing protein" evidence="1">
    <location>
        <begin position="22"/>
        <end position="219"/>
    </location>
</feature>
<dbReference type="OMA" id="PCESETW"/>
<dbReference type="AlphaFoldDB" id="T1IKF2"/>
<keyword evidence="3" id="KW-1185">Reference proteome</keyword>
<dbReference type="STRING" id="126957.T1IKF2"/>
<protein>
    <recommendedName>
        <fullName evidence="4">Antistasin-like domain-containing protein</fullName>
    </recommendedName>
</protein>
<dbReference type="Proteomes" id="UP000014500">
    <property type="component" value="Unassembled WGS sequence"/>
</dbReference>
<reference evidence="3" key="1">
    <citation type="submission" date="2011-05" db="EMBL/GenBank/DDBJ databases">
        <authorList>
            <person name="Richards S.R."/>
            <person name="Qu J."/>
            <person name="Jiang H."/>
            <person name="Jhangiani S.N."/>
            <person name="Agravi P."/>
            <person name="Goodspeed R."/>
            <person name="Gross S."/>
            <person name="Mandapat C."/>
            <person name="Jackson L."/>
            <person name="Mathew T."/>
            <person name="Pu L."/>
            <person name="Thornton R."/>
            <person name="Saada N."/>
            <person name="Wilczek-Boney K.B."/>
            <person name="Lee S."/>
            <person name="Kovar C."/>
            <person name="Wu Y."/>
            <person name="Scherer S.E."/>
            <person name="Worley K.C."/>
            <person name="Muzny D.M."/>
            <person name="Gibbs R."/>
        </authorList>
    </citation>
    <scope>NUCLEOTIDE SEQUENCE</scope>
    <source>
        <strain evidence="3">Brora</strain>
    </source>
</reference>
<organism evidence="2 3">
    <name type="scientific">Strigamia maritima</name>
    <name type="common">European centipede</name>
    <name type="synonym">Geophilus maritimus</name>
    <dbReference type="NCBI Taxonomy" id="126957"/>
    <lineage>
        <taxon>Eukaryota</taxon>
        <taxon>Metazoa</taxon>
        <taxon>Ecdysozoa</taxon>
        <taxon>Arthropoda</taxon>
        <taxon>Myriapoda</taxon>
        <taxon>Chilopoda</taxon>
        <taxon>Pleurostigmophora</taxon>
        <taxon>Geophilomorpha</taxon>
        <taxon>Linotaeniidae</taxon>
        <taxon>Strigamia</taxon>
    </lineage>
</organism>
<evidence type="ECO:0000313" key="2">
    <source>
        <dbReference type="EnsemblMetazoa" id="SMAR001400-PA"/>
    </source>
</evidence>
<dbReference type="HOGENOM" id="CLU_1262971_0_0_1"/>
<evidence type="ECO:0000313" key="3">
    <source>
        <dbReference type="Proteomes" id="UP000014500"/>
    </source>
</evidence>